<gene>
    <name evidence="1" type="ORF">M9458_006235</name>
</gene>
<feature type="non-terminal residue" evidence="1">
    <location>
        <position position="1"/>
    </location>
</feature>
<dbReference type="Proteomes" id="UP001529510">
    <property type="component" value="Unassembled WGS sequence"/>
</dbReference>
<dbReference type="AlphaFoldDB" id="A0ABD0RHY8"/>
<proteinExistence type="predicted"/>
<evidence type="ECO:0000313" key="2">
    <source>
        <dbReference type="Proteomes" id="UP001529510"/>
    </source>
</evidence>
<accession>A0ABD0RHY8</accession>
<reference evidence="1 2" key="1">
    <citation type="submission" date="2024-05" db="EMBL/GenBank/DDBJ databases">
        <title>Genome sequencing and assembly of Indian major carp, Cirrhinus mrigala (Hamilton, 1822).</title>
        <authorList>
            <person name="Mohindra V."/>
            <person name="Chowdhury L.M."/>
            <person name="Lal K."/>
            <person name="Jena J.K."/>
        </authorList>
    </citation>
    <scope>NUCLEOTIDE SEQUENCE [LARGE SCALE GENOMIC DNA]</scope>
    <source>
        <strain evidence="1">CM1030</strain>
        <tissue evidence="1">Blood</tissue>
    </source>
</reference>
<organism evidence="1 2">
    <name type="scientific">Cirrhinus mrigala</name>
    <name type="common">Mrigala</name>
    <dbReference type="NCBI Taxonomy" id="683832"/>
    <lineage>
        <taxon>Eukaryota</taxon>
        <taxon>Metazoa</taxon>
        <taxon>Chordata</taxon>
        <taxon>Craniata</taxon>
        <taxon>Vertebrata</taxon>
        <taxon>Euteleostomi</taxon>
        <taxon>Actinopterygii</taxon>
        <taxon>Neopterygii</taxon>
        <taxon>Teleostei</taxon>
        <taxon>Ostariophysi</taxon>
        <taxon>Cypriniformes</taxon>
        <taxon>Cyprinidae</taxon>
        <taxon>Labeoninae</taxon>
        <taxon>Labeonini</taxon>
        <taxon>Cirrhinus</taxon>
    </lineage>
</organism>
<dbReference type="EMBL" id="JAMKFB020000003">
    <property type="protein sequence ID" value="KAL0197695.1"/>
    <property type="molecule type" value="Genomic_DNA"/>
</dbReference>
<comment type="caution">
    <text evidence="1">The sequence shown here is derived from an EMBL/GenBank/DDBJ whole genome shotgun (WGS) entry which is preliminary data.</text>
</comment>
<keyword evidence="2" id="KW-1185">Reference proteome</keyword>
<sequence>LVTNEVKNVAVKARAAPPALPESPLICNSQDQMLVQQLAEIIKVYGGNIEQDEEFN</sequence>
<evidence type="ECO:0000313" key="1">
    <source>
        <dbReference type="EMBL" id="KAL0197695.1"/>
    </source>
</evidence>
<name>A0ABD0RHY8_CIRMR</name>
<protein>
    <submittedName>
        <fullName evidence="1">Uncharacterized protein</fullName>
    </submittedName>
</protein>
<feature type="non-terminal residue" evidence="1">
    <location>
        <position position="56"/>
    </location>
</feature>